<dbReference type="Proteomes" id="UP000749293">
    <property type="component" value="Unassembled WGS sequence"/>
</dbReference>
<name>A0A9P5D6J5_9HYPO</name>
<gene>
    <name evidence="3" type="ORF">GMORB2_6275</name>
</gene>
<dbReference type="AlphaFoldDB" id="A0A9P5D6J5"/>
<feature type="compositionally biased region" description="Acidic residues" evidence="2">
    <location>
        <begin position="72"/>
        <end position="86"/>
    </location>
</feature>
<dbReference type="RefSeq" id="XP_035322226.1">
    <property type="nucleotide sequence ID" value="XM_035468245.1"/>
</dbReference>
<proteinExistence type="predicted"/>
<dbReference type="GeneID" id="55972500"/>
<reference evidence="3" key="1">
    <citation type="submission" date="2020-03" db="EMBL/GenBank/DDBJ databases">
        <title>Site-based positive gene gene selection in Geosmithia morbida across the United States reveals a broad range of putative effectors and factors for local host and environmental adapation.</title>
        <authorList>
            <person name="Onufrak A."/>
            <person name="Murdoch R.W."/>
            <person name="Gazis R."/>
            <person name="Huff M."/>
            <person name="Staton M."/>
            <person name="Klingeman W."/>
            <person name="Hadziabdic D."/>
        </authorList>
    </citation>
    <scope>NUCLEOTIDE SEQUENCE</scope>
    <source>
        <strain evidence="3">1262</strain>
    </source>
</reference>
<sequence>MKPQQPRPPSTIKKRRSYTQKSLTSWVKHASTRKHSSDGLNNNGGAETSTSGPPCPPDIPSPTVNKAKTSKDDDDDDDAFFDDLSTDEERGLVSLLDSIESITSPPPHPPRIATPPTKASNPSAAAALKTPDTSPNTSFTNSLPTPSTTTSISTSRTLFPVGDGRKRKRENVSFQDAPPRKMQTPVTPGTPGAAGTAPRRQAHRPPSPNGTRRPPPDGDVPPGRTINSVTDIPKLHDVPVKVRTGVSKDLTQSAYQARDSAALEQENEKLRSEIDRLRKEIETQDRLLTTTRAALHRATMNG</sequence>
<feature type="compositionally biased region" description="Pro residues" evidence="2">
    <location>
        <begin position="104"/>
        <end position="113"/>
    </location>
</feature>
<accession>A0A9P5D6J5</accession>
<evidence type="ECO:0000313" key="4">
    <source>
        <dbReference type="Proteomes" id="UP000749293"/>
    </source>
</evidence>
<dbReference type="EMBL" id="JAANYQ010000006">
    <property type="protein sequence ID" value="KAF4123574.1"/>
    <property type="molecule type" value="Genomic_DNA"/>
</dbReference>
<protein>
    <submittedName>
        <fullName evidence="3">Uncharacterized protein</fullName>
    </submittedName>
</protein>
<feature type="coiled-coil region" evidence="1">
    <location>
        <begin position="260"/>
        <end position="287"/>
    </location>
</feature>
<feature type="compositionally biased region" description="Low complexity" evidence="2">
    <location>
        <begin position="187"/>
        <end position="198"/>
    </location>
</feature>
<feature type="compositionally biased region" description="Low complexity" evidence="2">
    <location>
        <begin position="133"/>
        <end position="159"/>
    </location>
</feature>
<evidence type="ECO:0000256" key="2">
    <source>
        <dbReference type="SAM" id="MobiDB-lite"/>
    </source>
</evidence>
<feature type="region of interest" description="Disordered" evidence="2">
    <location>
        <begin position="1"/>
        <end position="237"/>
    </location>
</feature>
<evidence type="ECO:0000313" key="3">
    <source>
        <dbReference type="EMBL" id="KAF4123574.1"/>
    </source>
</evidence>
<feature type="compositionally biased region" description="Polar residues" evidence="2">
    <location>
        <begin position="38"/>
        <end position="52"/>
    </location>
</feature>
<keyword evidence="4" id="KW-1185">Reference proteome</keyword>
<comment type="caution">
    <text evidence="3">The sequence shown here is derived from an EMBL/GenBank/DDBJ whole genome shotgun (WGS) entry which is preliminary data.</text>
</comment>
<evidence type="ECO:0000256" key="1">
    <source>
        <dbReference type="SAM" id="Coils"/>
    </source>
</evidence>
<organism evidence="3 4">
    <name type="scientific">Geosmithia morbida</name>
    <dbReference type="NCBI Taxonomy" id="1094350"/>
    <lineage>
        <taxon>Eukaryota</taxon>
        <taxon>Fungi</taxon>
        <taxon>Dikarya</taxon>
        <taxon>Ascomycota</taxon>
        <taxon>Pezizomycotina</taxon>
        <taxon>Sordariomycetes</taxon>
        <taxon>Hypocreomycetidae</taxon>
        <taxon>Hypocreales</taxon>
        <taxon>Bionectriaceae</taxon>
        <taxon>Geosmithia</taxon>
    </lineage>
</organism>
<keyword evidence="1" id="KW-0175">Coiled coil</keyword>